<dbReference type="RefSeq" id="WP_251833973.1">
    <property type="nucleotide sequence ID" value="NZ_JACSPS010000003.1"/>
</dbReference>
<dbReference type="InterPro" id="IPR045829">
    <property type="entry name" value="PKD_6"/>
</dbReference>
<accession>A0ABR8WNU7</accession>
<name>A0ABR8WNU7_9FLAO</name>
<keyword evidence="5" id="KW-1185">Reference proteome</keyword>
<dbReference type="InterPro" id="IPR026444">
    <property type="entry name" value="Secre_tail"/>
</dbReference>
<dbReference type="EMBL" id="JACSPS010000003">
    <property type="protein sequence ID" value="MBD8018766.1"/>
    <property type="molecule type" value="Genomic_DNA"/>
</dbReference>
<dbReference type="InterPro" id="IPR013783">
    <property type="entry name" value="Ig-like_fold"/>
</dbReference>
<feature type="domain" description="Secretion system C-terminal sorting" evidence="2">
    <location>
        <begin position="1329"/>
        <end position="1382"/>
    </location>
</feature>
<evidence type="ECO:0000313" key="4">
    <source>
        <dbReference type="EMBL" id="MBD8018766.1"/>
    </source>
</evidence>
<feature type="domain" description="PKD-like" evidence="3">
    <location>
        <begin position="655"/>
        <end position="726"/>
    </location>
</feature>
<comment type="caution">
    <text evidence="4">The sequence shown here is derived from an EMBL/GenBank/DDBJ whole genome shotgun (WGS) entry which is preliminary data.</text>
</comment>
<proteinExistence type="predicted"/>
<evidence type="ECO:0000259" key="2">
    <source>
        <dbReference type="Pfam" id="PF18962"/>
    </source>
</evidence>
<sequence length="1383" mass="147696">MLIILILSSTNFYGQYTLAKWYSADFSPAVSYSQVQAELIKANNVTINEVFENPDSHFYKTDKWPTPQQSFTADKYVEFKISAKAGYKINVDSFNFEGRANGADGQKLKVRYSKESDFSNAKDLTDEATSGTFKNYNLRFPVNTVVNQNETLYVRLYIYNTNQFFYIRHNQSGSIGPEFKGTISYQNILKPSAQDDRTGTVKNVSVNVDVLANDDYFFSGPLTAITVSGAPKNGTARANGTSDIIYTPNTGFTGYDSFAYTLTNSEGVSNIAKVSVQVVAPGVGTATPIVRWNKKDLSSKNYTAAVQGSTILLMGSNATFTSESDDSNGLRFNYNGTHTNPREFNGSYNTSKYFQLSLSATDTQSIAHLNAFVMKYRSTGDGKITVKYSKNSDFSGKVGTLIDNGAYSSNWTDKKADFPSGSVLFPGESLYIRVYVYNTDQSTFFIKFEENGEVGPAILGTVAKMAPESCTVGSASDSPTVCVNSAITPITHSTSGATGIGSASGLPAGVTAVWKDNKITISGTPTVSGTFNYSIPLLSSCGDVQATGTITVVPATVAGTVSSNIPEICVGPNAAFKFAILKLQDNVGNVLRWEYSFDNFAGGPVVNVNSYATEITAEFTEIKSYYYRAVVQNGSCAVEYSNVVRIDVVGAVGLPGTIAGNDTLCAGQTAVYSIAAVPNATSYQWFVDIAKGWEIISGQGTTTVTVKAGNGSGNIAVDAKNSCSTGFAYDGQGYRYITVKEILQPSVLISSPNTTICQGTKVTFTASPVNGGSTPAYQWFVNGVAVAGQTAATFETKELKNGDKVSVKLTPSPQQCVSLEPVVSNVLTMAEETSVYENGKWSKEIPTAENQLSAEIREAYSTANGAVSACSVHLVGSAIVTVVPKNPLIVYNNINLDAGTKLTVESDANLIQVNDSAPANTGNITVLRDLKIKPKSAEYNYFGSPVTFAAGQSMKTIYPGITYVLYHNEANNYFYNSSGANVPGRGLAVKEPLFTAETPNGAYDITATFIGVPQNGIINFGLANSNTATSSHLGYNLVGNPYPSNIDLQALYELNKGEIAAEPAISTSFYFWDSTANNVYVQQGSSYGGQAYGVFNAKSGSTGMGIPAAGPKEGLTSRKVPKSEITVGQGFMVKALKKNATLQFNNSIRTDKNSGVKFIGARAEEAVDDRYWLSVTTPGNLSSTLAVVYFDGGTDAVGAEDSEARGGSDEVFSHVSGKNIAINGKSTFADTDVVAIGTRHFAAGLHTIALEKAEGIFASGQQIYLKDKITGAVTNLSQGNYTFEAQAGESTGRFELVYKPGGVLATDASAKEEVQVYRAADNFVVKAPKRITSLEIYDMSGRLVRAFKPNSAEAVVNGSELANGVYLMNIKQGEEQTVKKIVK</sequence>
<dbReference type="Gene3D" id="2.60.40.10">
    <property type="entry name" value="Immunoglobulins"/>
    <property type="match status" value="2"/>
</dbReference>
<evidence type="ECO:0000259" key="3">
    <source>
        <dbReference type="Pfam" id="PF19408"/>
    </source>
</evidence>
<evidence type="ECO:0000256" key="1">
    <source>
        <dbReference type="ARBA" id="ARBA00022729"/>
    </source>
</evidence>
<evidence type="ECO:0000313" key="5">
    <source>
        <dbReference type="Proteomes" id="UP000626242"/>
    </source>
</evidence>
<reference evidence="4 5" key="1">
    <citation type="submission" date="2020-08" db="EMBL/GenBank/DDBJ databases">
        <title>A Genomic Blueprint of the Chicken Gut Microbiome.</title>
        <authorList>
            <person name="Gilroy R."/>
            <person name="Ravi A."/>
            <person name="Getino M."/>
            <person name="Pursley I."/>
            <person name="Horton D.L."/>
            <person name="Alikhan N.-F."/>
            <person name="Baker D."/>
            <person name="Gharbi K."/>
            <person name="Hall N."/>
            <person name="Watson M."/>
            <person name="Adriaenssens E.M."/>
            <person name="Foster-Nyarko E."/>
            <person name="Jarju S."/>
            <person name="Secka A."/>
            <person name="Antonio M."/>
            <person name="Oren A."/>
            <person name="Chaudhuri R."/>
            <person name="La Ragione R.M."/>
            <person name="Hildebrand F."/>
            <person name="Pallen M.J."/>
        </authorList>
    </citation>
    <scope>NUCLEOTIDE SEQUENCE [LARGE SCALE GENOMIC DNA]</scope>
    <source>
        <strain evidence="4 5">Sa1CVA4</strain>
    </source>
</reference>
<dbReference type="NCBIfam" id="TIGR04183">
    <property type="entry name" value="Por_Secre_tail"/>
    <property type="match status" value="1"/>
</dbReference>
<dbReference type="Pfam" id="PF19408">
    <property type="entry name" value="PKD_6"/>
    <property type="match status" value="1"/>
</dbReference>
<dbReference type="Pfam" id="PF17963">
    <property type="entry name" value="Big_9"/>
    <property type="match status" value="1"/>
</dbReference>
<dbReference type="Proteomes" id="UP000626242">
    <property type="component" value="Unassembled WGS sequence"/>
</dbReference>
<protein>
    <submittedName>
        <fullName evidence="4">T9SS type A sorting domain-containing protein</fullName>
    </submittedName>
</protein>
<gene>
    <name evidence="4" type="ORF">H9628_09800</name>
</gene>
<dbReference type="Pfam" id="PF18962">
    <property type="entry name" value="Por_Secre_tail"/>
    <property type="match status" value="1"/>
</dbReference>
<dbReference type="Gene3D" id="2.60.40.3440">
    <property type="match status" value="1"/>
</dbReference>
<organism evidence="4 5">
    <name type="scientific">Kaistella pullorum</name>
    <dbReference type="NCBI Taxonomy" id="2763074"/>
    <lineage>
        <taxon>Bacteria</taxon>
        <taxon>Pseudomonadati</taxon>
        <taxon>Bacteroidota</taxon>
        <taxon>Flavobacteriia</taxon>
        <taxon>Flavobacteriales</taxon>
        <taxon>Weeksellaceae</taxon>
        <taxon>Chryseobacterium group</taxon>
        <taxon>Kaistella</taxon>
    </lineage>
</organism>
<keyword evidence="1" id="KW-0732">Signal</keyword>